<comment type="caution">
    <text evidence="1">The sequence shown here is derived from an EMBL/GenBank/DDBJ whole genome shotgun (WGS) entry which is preliminary data.</text>
</comment>
<dbReference type="AlphaFoldDB" id="A0AAE3RBC3"/>
<dbReference type="Pfam" id="PF10677">
    <property type="entry name" value="DUF2490"/>
    <property type="match status" value="1"/>
</dbReference>
<sequence length="244" mass="28784">MFSRGRFVRSLILYVITAGLWLTCISVSYGQKVVSLQKMYWFRYYNQLTISEKFIWHNEIENRRRFDVGTENQLIGHSHLHYNAGSWEPAVGVTLSRQQSYNTSTGVTSRLAEVRPFQEIAHKLKLSKKASLQNKLRVDERFLHRTVSGEATAEDSFVLRLRYRIQLNYQISTKGSLKVSDELFVNTNNGVWYDQNRFYIGYEHALSKTFGLEAGYMHNYWQRKESSYLDRHIVRITLSHRIRL</sequence>
<gene>
    <name evidence="1" type="ORF">QNI22_29770</name>
</gene>
<dbReference type="Proteomes" id="UP001232063">
    <property type="component" value="Unassembled WGS sequence"/>
</dbReference>
<dbReference type="InterPro" id="IPR019619">
    <property type="entry name" value="DUF2490"/>
</dbReference>
<evidence type="ECO:0000313" key="1">
    <source>
        <dbReference type="EMBL" id="MDJ1504889.1"/>
    </source>
</evidence>
<organism evidence="1 2">
    <name type="scientific">Xanthocytophaga agilis</name>
    <dbReference type="NCBI Taxonomy" id="3048010"/>
    <lineage>
        <taxon>Bacteria</taxon>
        <taxon>Pseudomonadati</taxon>
        <taxon>Bacteroidota</taxon>
        <taxon>Cytophagia</taxon>
        <taxon>Cytophagales</taxon>
        <taxon>Rhodocytophagaceae</taxon>
        <taxon>Xanthocytophaga</taxon>
    </lineage>
</organism>
<keyword evidence="2" id="KW-1185">Reference proteome</keyword>
<evidence type="ECO:0000313" key="2">
    <source>
        <dbReference type="Proteomes" id="UP001232063"/>
    </source>
</evidence>
<proteinExistence type="predicted"/>
<accession>A0AAE3RBC3</accession>
<reference evidence="1" key="1">
    <citation type="submission" date="2023-05" db="EMBL/GenBank/DDBJ databases">
        <authorList>
            <person name="Zhang X."/>
        </authorList>
    </citation>
    <scope>NUCLEOTIDE SEQUENCE</scope>
    <source>
        <strain evidence="1">BD1B2-1</strain>
    </source>
</reference>
<dbReference type="EMBL" id="JASJOU010000013">
    <property type="protein sequence ID" value="MDJ1504889.1"/>
    <property type="molecule type" value="Genomic_DNA"/>
</dbReference>
<protein>
    <submittedName>
        <fullName evidence="1">DUF2490 domain-containing protein</fullName>
    </submittedName>
</protein>
<name>A0AAE3RBC3_9BACT</name>